<evidence type="ECO:0000256" key="4">
    <source>
        <dbReference type="ARBA" id="ARBA00022840"/>
    </source>
</evidence>
<keyword evidence="2 5" id="KW-0547">Nucleotide-binding</keyword>
<comment type="caution">
    <text evidence="8">The sequence shown here is derived from an EMBL/GenBank/DDBJ whole genome shotgun (WGS) entry which is preliminary data.</text>
</comment>
<dbReference type="InterPro" id="IPR011009">
    <property type="entry name" value="Kinase-like_dom_sf"/>
</dbReference>
<keyword evidence="9" id="KW-1185">Reference proteome</keyword>
<dbReference type="InterPro" id="IPR011990">
    <property type="entry name" value="TPR-like_helical_dom_sf"/>
</dbReference>
<dbReference type="AlphaFoldDB" id="A6GBA2"/>
<feature type="region of interest" description="Disordered" evidence="6">
    <location>
        <begin position="806"/>
        <end position="855"/>
    </location>
</feature>
<feature type="binding site" evidence="5">
    <location>
        <position position="85"/>
    </location>
    <ligand>
        <name>ATP</name>
        <dbReference type="ChEBI" id="CHEBI:30616"/>
    </ligand>
</feature>
<evidence type="ECO:0000256" key="2">
    <source>
        <dbReference type="ARBA" id="ARBA00022741"/>
    </source>
</evidence>
<dbReference type="CDD" id="cd14014">
    <property type="entry name" value="STKc_PknB_like"/>
    <property type="match status" value="1"/>
</dbReference>
<gene>
    <name evidence="8" type="ORF">PPSIR1_04363</name>
</gene>
<dbReference type="PROSITE" id="PS00107">
    <property type="entry name" value="PROTEIN_KINASE_ATP"/>
    <property type="match status" value="1"/>
</dbReference>
<dbReference type="GO" id="GO:0005524">
    <property type="term" value="F:ATP binding"/>
    <property type="evidence" value="ECO:0007669"/>
    <property type="project" value="UniProtKB-UniRule"/>
</dbReference>
<dbReference type="STRING" id="391625.PPSIR1_04363"/>
<dbReference type="InterPro" id="IPR017441">
    <property type="entry name" value="Protein_kinase_ATP_BS"/>
</dbReference>
<feature type="domain" description="Protein kinase" evidence="7">
    <location>
        <begin position="56"/>
        <end position="340"/>
    </location>
</feature>
<reference evidence="8 9" key="1">
    <citation type="submission" date="2007-06" db="EMBL/GenBank/DDBJ databases">
        <authorList>
            <person name="Shimkets L."/>
            <person name="Ferriera S."/>
            <person name="Johnson J."/>
            <person name="Kravitz S."/>
            <person name="Beeson K."/>
            <person name="Sutton G."/>
            <person name="Rogers Y.-H."/>
            <person name="Friedman R."/>
            <person name="Frazier M."/>
            <person name="Venter J.C."/>
        </authorList>
    </citation>
    <scope>NUCLEOTIDE SEQUENCE [LARGE SCALE GENOMIC DNA]</scope>
    <source>
        <strain evidence="8 9">SIR-1</strain>
    </source>
</reference>
<dbReference type="PROSITE" id="PS50011">
    <property type="entry name" value="PROTEIN_KINASE_DOM"/>
    <property type="match status" value="1"/>
</dbReference>
<dbReference type="PANTHER" id="PTHR43289:SF6">
    <property type="entry name" value="SERINE_THREONINE-PROTEIN KINASE NEKL-3"/>
    <property type="match status" value="1"/>
</dbReference>
<evidence type="ECO:0000256" key="3">
    <source>
        <dbReference type="ARBA" id="ARBA00022777"/>
    </source>
</evidence>
<keyword evidence="4 5" id="KW-0067">ATP-binding</keyword>
<dbReference type="PANTHER" id="PTHR43289">
    <property type="entry name" value="MITOGEN-ACTIVATED PROTEIN KINASE KINASE KINASE 20-RELATED"/>
    <property type="match status" value="1"/>
</dbReference>
<feature type="compositionally biased region" description="Acidic residues" evidence="6">
    <location>
        <begin position="844"/>
        <end position="855"/>
    </location>
</feature>
<dbReference type="RefSeq" id="WP_006973993.1">
    <property type="nucleotide sequence ID" value="NZ_ABCS01000057.1"/>
</dbReference>
<evidence type="ECO:0000313" key="8">
    <source>
        <dbReference type="EMBL" id="EDM76811.1"/>
    </source>
</evidence>
<name>A6GBA2_9BACT</name>
<evidence type="ECO:0000313" key="9">
    <source>
        <dbReference type="Proteomes" id="UP000005801"/>
    </source>
</evidence>
<accession>A6GBA2</accession>
<sequence>MFPPDQTAELSTPVGRKPVRADVAAAADSITEGRSQHVEPNKKGVWEEGSIINDRYTLERRLGSGSMGEVYLARDRLLKKHVALKVLRRDLAKSRATVRRFLREVALAHSVTHPNVVRIHDTGEADGLPFFSMEYLQGQTLDELVEASRSSEEPDTEDSNPPMTLREIREISYEILSGLHAAHEAGIVHRDLKPANVMLTHRGAIVMDFGVAGFDSPAPSVRPNPAEARSLVRTEAGTIFGSPAYMAPELWEGSPATVQSDLYSFGVMLYQMLTGRLPIEAPNAKLFLIKLKEEKPTPARSLRKDTPWNLSLLISRCMNHDPDQRPLSAQTAANLVSPFGGRLRWYLASAAVIAAVIAAVFVLRGREDKAARELGLPDEVAVADLDAAVRNYDVGDFEAAERIFDRLHQRTPESAALIFWRATLEHELGNAKGRLTVCHDAGYDSDKPSENWEGSREWREMALRACAKSYAIAGPLRTLISEREADRLPKSWLPIAVEYSLVPRLEGAREGDEALQAEAERALRTLSTSFSTDGGPPLATRWELARVDLLFALGREQEAMDAFEDLLLTNNEAPIVGARAAHLAALSGEREVAAQWAKAVGDYNPEPAMRLLLDQGRLRDAAALMERYTFSRGLHPHSQRLLDMWCGYAYRFEIEPGPARCGAVSPGLVHNLWIRARRDNNDQQAMSTLERRIVSLQASVNQGEAAEVSGGNPSVLTRAMPPFETYLQQLELTVLVGQGTRLPRARELADELTELAPADPWALLLVAAVDSAEGDEGAALDKRRRAAERWRNADEDLPLVTNVRQLIGEEPPEPAPEPELDDLELDPELDPELDDPNAGTDTTAEPEAEATETSP</sequence>
<dbReference type="GO" id="GO:0004674">
    <property type="term" value="F:protein serine/threonine kinase activity"/>
    <property type="evidence" value="ECO:0007669"/>
    <property type="project" value="UniProtKB-KW"/>
</dbReference>
<protein>
    <submittedName>
        <fullName evidence="8">Serine/threonine protein kinase</fullName>
    </submittedName>
</protein>
<evidence type="ECO:0000256" key="5">
    <source>
        <dbReference type="PROSITE-ProRule" id="PRU10141"/>
    </source>
</evidence>
<evidence type="ECO:0000256" key="1">
    <source>
        <dbReference type="ARBA" id="ARBA00022679"/>
    </source>
</evidence>
<dbReference type="SUPFAM" id="SSF56112">
    <property type="entry name" value="Protein kinase-like (PK-like)"/>
    <property type="match status" value="1"/>
</dbReference>
<evidence type="ECO:0000256" key="6">
    <source>
        <dbReference type="SAM" id="MobiDB-lite"/>
    </source>
</evidence>
<dbReference type="SUPFAM" id="SSF48452">
    <property type="entry name" value="TPR-like"/>
    <property type="match status" value="1"/>
</dbReference>
<dbReference type="InterPro" id="IPR000719">
    <property type="entry name" value="Prot_kinase_dom"/>
</dbReference>
<dbReference type="Gene3D" id="1.25.40.10">
    <property type="entry name" value="Tetratricopeptide repeat domain"/>
    <property type="match status" value="1"/>
</dbReference>
<dbReference type="InterPro" id="IPR008271">
    <property type="entry name" value="Ser/Thr_kinase_AS"/>
</dbReference>
<dbReference type="OrthoDB" id="5478354at2"/>
<dbReference type="Proteomes" id="UP000005801">
    <property type="component" value="Unassembled WGS sequence"/>
</dbReference>
<organism evidence="8 9">
    <name type="scientific">Plesiocystis pacifica SIR-1</name>
    <dbReference type="NCBI Taxonomy" id="391625"/>
    <lineage>
        <taxon>Bacteria</taxon>
        <taxon>Pseudomonadati</taxon>
        <taxon>Myxococcota</taxon>
        <taxon>Polyangia</taxon>
        <taxon>Nannocystales</taxon>
        <taxon>Nannocystaceae</taxon>
        <taxon>Plesiocystis</taxon>
    </lineage>
</organism>
<dbReference type="EMBL" id="ABCS01000057">
    <property type="protein sequence ID" value="EDM76811.1"/>
    <property type="molecule type" value="Genomic_DNA"/>
</dbReference>
<evidence type="ECO:0000259" key="7">
    <source>
        <dbReference type="PROSITE" id="PS50011"/>
    </source>
</evidence>
<proteinExistence type="predicted"/>
<dbReference type="Gene3D" id="1.10.510.10">
    <property type="entry name" value="Transferase(Phosphotransferase) domain 1"/>
    <property type="match status" value="1"/>
</dbReference>
<dbReference type="Gene3D" id="3.30.200.20">
    <property type="entry name" value="Phosphorylase Kinase, domain 1"/>
    <property type="match status" value="1"/>
</dbReference>
<keyword evidence="1" id="KW-0808">Transferase</keyword>
<dbReference type="PROSITE" id="PS00108">
    <property type="entry name" value="PROTEIN_KINASE_ST"/>
    <property type="match status" value="1"/>
</dbReference>
<keyword evidence="8" id="KW-0723">Serine/threonine-protein kinase</keyword>
<keyword evidence="3 8" id="KW-0418">Kinase</keyword>
<dbReference type="eggNOG" id="COG0515">
    <property type="taxonomic scope" value="Bacteria"/>
</dbReference>
<feature type="compositionally biased region" description="Acidic residues" evidence="6">
    <location>
        <begin position="810"/>
        <end position="835"/>
    </location>
</feature>
<dbReference type="Pfam" id="PF00069">
    <property type="entry name" value="Pkinase"/>
    <property type="match status" value="1"/>
</dbReference>
<dbReference type="SMART" id="SM00220">
    <property type="entry name" value="S_TKc"/>
    <property type="match status" value="1"/>
</dbReference>